<gene>
    <name evidence="6" type="ORF">AM493_17695</name>
</gene>
<feature type="transmembrane region" description="Helical" evidence="4">
    <location>
        <begin position="222"/>
        <end position="242"/>
    </location>
</feature>
<keyword evidence="4" id="KW-0472">Membrane</keyword>
<organism evidence="6 7">
    <name type="scientific">Flavobacterium akiainvivens</name>
    <dbReference type="NCBI Taxonomy" id="1202724"/>
    <lineage>
        <taxon>Bacteria</taxon>
        <taxon>Pseudomonadati</taxon>
        <taxon>Bacteroidota</taxon>
        <taxon>Flavobacteriia</taxon>
        <taxon>Flavobacteriales</taxon>
        <taxon>Flavobacteriaceae</taxon>
        <taxon>Flavobacterium</taxon>
    </lineage>
</organism>
<dbReference type="Proteomes" id="UP000037755">
    <property type="component" value="Unassembled WGS sequence"/>
</dbReference>
<comment type="catalytic activity">
    <reaction evidence="1">
        <text>ATP + protein L-histidine = ADP + protein N-phospho-L-histidine.</text>
        <dbReference type="EC" id="2.7.13.3"/>
    </reaction>
</comment>
<keyword evidence="4" id="KW-0812">Transmembrane</keyword>
<keyword evidence="7" id="KW-1185">Reference proteome</keyword>
<dbReference type="EMBL" id="LIYD01000005">
    <property type="protein sequence ID" value="KOS07672.1"/>
    <property type="molecule type" value="Genomic_DNA"/>
</dbReference>
<accession>A0A0N0RR14</accession>
<name>A0A0N0RR14_9FLAO</name>
<dbReference type="InterPro" id="IPR003594">
    <property type="entry name" value="HATPase_dom"/>
</dbReference>
<dbReference type="InterPro" id="IPR004358">
    <property type="entry name" value="Sig_transdc_His_kin-like_C"/>
</dbReference>
<dbReference type="PRINTS" id="PR00344">
    <property type="entry name" value="BCTRLSENSOR"/>
</dbReference>
<dbReference type="InterPro" id="IPR003661">
    <property type="entry name" value="HisK_dim/P_dom"/>
</dbReference>
<feature type="domain" description="Histidine kinase" evidence="5">
    <location>
        <begin position="261"/>
        <end position="466"/>
    </location>
</feature>
<dbReference type="InterPro" id="IPR036097">
    <property type="entry name" value="HisK_dim/P_sf"/>
</dbReference>
<sequence>MTVCVIGITALQLYYSYVNYTVAEGIFKRDADEAFLDARDSTMALNRRRLEKEFRGWLQDTTYVNITCHWDAQKEETVFKMKHLKPIEKLGGAHEMSMSISTLNQRFDSITPQAKKLFINHIMKSVSDGLSRGTVWYFTQELGDRLSKAYNKTPIDTVVLRQQYHMALSHKNITLPFVLTEKKPGLGYDHTTFGVNIGTDGERYIWAGFTNTGVFLLDRLKWVIAGSLLLIGITLFCFWYALKTLLSQQKLNALKDDFINNMTHEIHTPLAGITVTAQALKQFSHSPEEQQNYLDIILYQADKLNALTDEILAGARLGVDNEEKESVGIDGFLQDVVQGVGQAARVNVEAMPNITVSIYKNHLGRAVANLFDNALKYSEEQVVLSCKVEKSTLCISVTDNGSGIPDGFKNKVFDTFYRIPTGNVHNIKGYGLGLSYVKKVATMHGGSVSVSDNTPHGAIFTLLLPL</sequence>
<dbReference type="PANTHER" id="PTHR43547:SF2">
    <property type="entry name" value="HYBRID SIGNAL TRANSDUCTION HISTIDINE KINASE C"/>
    <property type="match status" value="1"/>
</dbReference>
<dbReference type="STRING" id="1202724.AM493_17695"/>
<dbReference type="PATRIC" id="fig|1202724.3.peg.3677"/>
<dbReference type="Gene3D" id="1.10.287.130">
    <property type="match status" value="1"/>
</dbReference>
<protein>
    <recommendedName>
        <fullName evidence="2">histidine kinase</fullName>
        <ecNumber evidence="2">2.7.13.3</ecNumber>
    </recommendedName>
</protein>
<evidence type="ECO:0000256" key="4">
    <source>
        <dbReference type="SAM" id="Phobius"/>
    </source>
</evidence>
<evidence type="ECO:0000313" key="7">
    <source>
        <dbReference type="Proteomes" id="UP000037755"/>
    </source>
</evidence>
<comment type="caution">
    <text evidence="6">The sequence shown here is derived from an EMBL/GenBank/DDBJ whole genome shotgun (WGS) entry which is preliminary data.</text>
</comment>
<dbReference type="SUPFAM" id="SSF47384">
    <property type="entry name" value="Homodimeric domain of signal transducing histidine kinase"/>
    <property type="match status" value="1"/>
</dbReference>
<dbReference type="PANTHER" id="PTHR43547">
    <property type="entry name" value="TWO-COMPONENT HISTIDINE KINASE"/>
    <property type="match status" value="1"/>
</dbReference>
<keyword evidence="4" id="KW-1133">Transmembrane helix</keyword>
<evidence type="ECO:0000313" key="6">
    <source>
        <dbReference type="EMBL" id="KOS07672.1"/>
    </source>
</evidence>
<dbReference type="SUPFAM" id="SSF55874">
    <property type="entry name" value="ATPase domain of HSP90 chaperone/DNA topoisomerase II/histidine kinase"/>
    <property type="match status" value="1"/>
</dbReference>
<dbReference type="PROSITE" id="PS50109">
    <property type="entry name" value="HIS_KIN"/>
    <property type="match status" value="1"/>
</dbReference>
<dbReference type="GO" id="GO:0000155">
    <property type="term" value="F:phosphorelay sensor kinase activity"/>
    <property type="evidence" value="ECO:0007669"/>
    <property type="project" value="InterPro"/>
</dbReference>
<dbReference type="Pfam" id="PF00512">
    <property type="entry name" value="HisKA"/>
    <property type="match status" value="1"/>
</dbReference>
<dbReference type="CDD" id="cd00082">
    <property type="entry name" value="HisKA"/>
    <property type="match status" value="1"/>
</dbReference>
<dbReference type="Gene3D" id="3.30.565.10">
    <property type="entry name" value="Histidine kinase-like ATPase, C-terminal domain"/>
    <property type="match status" value="1"/>
</dbReference>
<evidence type="ECO:0000256" key="2">
    <source>
        <dbReference type="ARBA" id="ARBA00012438"/>
    </source>
</evidence>
<dbReference type="SMART" id="SM00387">
    <property type="entry name" value="HATPase_c"/>
    <property type="match status" value="1"/>
</dbReference>
<evidence type="ECO:0000259" key="5">
    <source>
        <dbReference type="PROSITE" id="PS50109"/>
    </source>
</evidence>
<proteinExistence type="predicted"/>
<dbReference type="Pfam" id="PF02518">
    <property type="entry name" value="HATPase_c"/>
    <property type="match status" value="1"/>
</dbReference>
<dbReference type="CDD" id="cd00075">
    <property type="entry name" value="HATPase"/>
    <property type="match status" value="1"/>
</dbReference>
<evidence type="ECO:0000256" key="3">
    <source>
        <dbReference type="ARBA" id="ARBA00022553"/>
    </source>
</evidence>
<dbReference type="InterPro" id="IPR036890">
    <property type="entry name" value="HATPase_C_sf"/>
</dbReference>
<dbReference type="EC" id="2.7.13.3" evidence="2"/>
<reference evidence="6 7" key="1">
    <citation type="submission" date="2015-08" db="EMBL/GenBank/DDBJ databases">
        <title>Whole genome sequence of Flavobacterium akiainvivens IK-1T, from decaying Wikstroemia oahuensis, an endemic Hawaiian shrub.</title>
        <authorList>
            <person name="Wan X."/>
            <person name="Hou S."/>
            <person name="Saito J."/>
            <person name="Donachie S."/>
        </authorList>
    </citation>
    <scope>NUCLEOTIDE SEQUENCE [LARGE SCALE GENOMIC DNA]</scope>
    <source>
        <strain evidence="6 7">IK-1</strain>
    </source>
</reference>
<keyword evidence="3" id="KW-0597">Phosphoprotein</keyword>
<dbReference type="SMART" id="SM00388">
    <property type="entry name" value="HisKA"/>
    <property type="match status" value="1"/>
</dbReference>
<dbReference type="InterPro" id="IPR005467">
    <property type="entry name" value="His_kinase_dom"/>
</dbReference>
<evidence type="ECO:0000256" key="1">
    <source>
        <dbReference type="ARBA" id="ARBA00000085"/>
    </source>
</evidence>
<dbReference type="AlphaFoldDB" id="A0A0N0RR14"/>